<evidence type="ECO:0000256" key="4">
    <source>
        <dbReference type="ARBA" id="ARBA00022723"/>
    </source>
</evidence>
<dbReference type="InterPro" id="IPR001203">
    <property type="entry name" value="OxRdtase_Ald_Fedxn_C"/>
</dbReference>
<evidence type="ECO:0000256" key="6">
    <source>
        <dbReference type="ARBA" id="ARBA00023014"/>
    </source>
</evidence>
<evidence type="ECO:0000256" key="2">
    <source>
        <dbReference type="ARBA" id="ARBA00011032"/>
    </source>
</evidence>
<evidence type="ECO:0000256" key="3">
    <source>
        <dbReference type="ARBA" id="ARBA00022485"/>
    </source>
</evidence>
<dbReference type="InParanoid" id="I3TF44"/>
<evidence type="ECO:0000259" key="7">
    <source>
        <dbReference type="SMART" id="SM00790"/>
    </source>
</evidence>
<reference evidence="8 9" key="1">
    <citation type="journal article" date="2012" name="J. Bacteriol.">
        <title>Complete genome sequence of the hyperthermophilic cellulolytic Crenarchaeon 'Thermogladius cellulolyticus' 1633.</title>
        <authorList>
            <person name="Mardanov A.V."/>
            <person name="Kochetkova T.V."/>
            <person name="Beletsky A.V."/>
            <person name="Bonch-Osmolovskaya E.A."/>
            <person name="Ravin N.V."/>
            <person name="Skryabin K.G."/>
        </authorList>
    </citation>
    <scope>NUCLEOTIDE SEQUENCE [LARGE SCALE GENOMIC DNA]</scope>
    <source>
        <strain evidence="9">DSM 22663 / VKM B-2946 / 1633</strain>
    </source>
</reference>
<name>I3TF44_THEC1</name>
<dbReference type="Pfam" id="PF02730">
    <property type="entry name" value="AFOR_N"/>
    <property type="match status" value="1"/>
</dbReference>
<dbReference type="AlphaFoldDB" id="I3TF44"/>
<feature type="domain" description="Aldehyde ferredoxin oxidoreductase N-terminal" evidence="7">
    <location>
        <begin position="5"/>
        <end position="231"/>
    </location>
</feature>
<dbReference type="OrthoDB" id="84495at2157"/>
<protein>
    <submittedName>
        <fullName evidence="8">Glyceraldehyde-3-phosphate:ferredoxin oxidoreductase</fullName>
    </submittedName>
</protein>
<dbReference type="Gene3D" id="3.60.9.10">
    <property type="entry name" value="Aldehyde ferredoxin oxidoreductase, N-terminal domain"/>
    <property type="match status" value="1"/>
</dbReference>
<dbReference type="InterPro" id="IPR051919">
    <property type="entry name" value="W-dependent_AOR"/>
</dbReference>
<dbReference type="PANTHER" id="PTHR30038">
    <property type="entry name" value="ALDEHYDE FERREDOXIN OXIDOREDUCTASE"/>
    <property type="match status" value="1"/>
</dbReference>
<dbReference type="RefSeq" id="WP_014737632.1">
    <property type="nucleotide sequence ID" value="NC_017954.1"/>
</dbReference>
<dbReference type="InterPro" id="IPR036503">
    <property type="entry name" value="Ald_Fedxn_OxRdtase_N_sf"/>
</dbReference>
<keyword evidence="6" id="KW-0411">Iron-sulfur</keyword>
<evidence type="ECO:0000313" key="9">
    <source>
        <dbReference type="Proteomes" id="UP000005270"/>
    </source>
</evidence>
<keyword evidence="4" id="KW-0479">Metal-binding</keyword>
<evidence type="ECO:0000256" key="5">
    <source>
        <dbReference type="ARBA" id="ARBA00023004"/>
    </source>
</evidence>
<proteinExistence type="inferred from homology"/>
<dbReference type="InterPro" id="IPR036021">
    <property type="entry name" value="Tungsten_al_ferr_oxy-like_C"/>
</dbReference>
<dbReference type="Gene3D" id="1.10.569.10">
    <property type="entry name" value="Aldehyde Ferredoxin Oxidoreductase Protein, subunit A, domain 2"/>
    <property type="match status" value="1"/>
</dbReference>
<dbReference type="KEGG" id="thg:TCELL_0959"/>
<evidence type="ECO:0000256" key="1">
    <source>
        <dbReference type="ARBA" id="ARBA00001966"/>
    </source>
</evidence>
<sequence>MSLKYRVVFVNPGEKTSRLAEYDLSEVRGPVSLGVKLHSEVYESWKKPVYHPDNALVIGTGLVAGSKLYGVHRLVAVFRSPLTRGLHVAAMGGAAYQLAARLHSIVVDGAAGRPTIVLLRGHKDGAVEVSFSELEDSELESVWRGYRGLKGTYALTKYVVDKHPDFFKGGLSRVVAVGPASKYTSLGALFSATLFNGEIDYGSEDLAARGGPGSVLLRAHNVAAIAYSGSYDRSADLPREMTELRAISDYTVKKLGKPYINAVIEAGTKYRFDPKLNTGGTFGSNYPHLRTQTPMFNWNMIYLPNDVREKLFNYIMKYYWEPFNKEAIESKSWKTCGEPCPVACKKVRKGKYKTDYEPYNGLGPMIGVFDLHEAERLVELADAYGFDAIELGNLIAFVFEALENGLLRPEEVSLSRKPSFNPLNYTVEHSKTNADLAEDVIESMAWGTNPILRLIADRGLRSAAKVLDLLYEERTKERKTRFVDLAVYASFGEEGHITPNFYWTPGMVAPLPVLGRYWTLYTGVFLDPEEFAAKSYERAVMELMIDDSGVCRFHRGWAEKLLPSLYADYYGLKDTLQFYKRLYKRLAEYQSHTAEPTLWESRKVFDYMTKAAAEYANKTWTEKFSVEGEKSVVEWWARFKKKLAELVSSA</sequence>
<dbReference type="PANTHER" id="PTHR30038:SF7">
    <property type="entry name" value="TUNGSTEN-CONTAINING GLYCERALDEHYDE-3-PHOSPHATE:FERREDOXIN OXIDOREDUCTASE"/>
    <property type="match status" value="1"/>
</dbReference>
<dbReference type="SUPFAM" id="SSF48310">
    <property type="entry name" value="Aldehyde ferredoxin oxidoreductase, C-terminal domains"/>
    <property type="match status" value="1"/>
</dbReference>
<dbReference type="SUPFAM" id="SSF56228">
    <property type="entry name" value="Aldehyde ferredoxin oxidoreductase, N-terminal domain"/>
    <property type="match status" value="1"/>
</dbReference>
<dbReference type="HOGENOM" id="CLU_440510_0_0_2"/>
<dbReference type="GO" id="GO:0016625">
    <property type="term" value="F:oxidoreductase activity, acting on the aldehyde or oxo group of donors, iron-sulfur protein as acceptor"/>
    <property type="evidence" value="ECO:0007669"/>
    <property type="project" value="InterPro"/>
</dbReference>
<dbReference type="GO" id="GO:0009055">
    <property type="term" value="F:electron transfer activity"/>
    <property type="evidence" value="ECO:0007669"/>
    <property type="project" value="InterPro"/>
</dbReference>
<keyword evidence="9" id="KW-1185">Reference proteome</keyword>
<evidence type="ECO:0000313" key="8">
    <source>
        <dbReference type="EMBL" id="AFK51382.1"/>
    </source>
</evidence>
<dbReference type="InterPro" id="IPR013983">
    <property type="entry name" value="Ald_Fedxn_OxRdtase_N"/>
</dbReference>
<comment type="similarity">
    <text evidence="2">Belongs to the AOR/FOR family.</text>
</comment>
<dbReference type="EMBL" id="CP003531">
    <property type="protein sequence ID" value="AFK51382.1"/>
    <property type="molecule type" value="Genomic_DNA"/>
</dbReference>
<dbReference type="GO" id="GO:0046872">
    <property type="term" value="F:metal ion binding"/>
    <property type="evidence" value="ECO:0007669"/>
    <property type="project" value="UniProtKB-KW"/>
</dbReference>
<dbReference type="STRING" id="1184251.TCELL_0959"/>
<dbReference type="Pfam" id="PF01314">
    <property type="entry name" value="AFOR_C"/>
    <property type="match status" value="1"/>
</dbReference>
<dbReference type="GeneID" id="13013276"/>
<organism evidence="8 9">
    <name type="scientific">Thermogladius calderae (strain DSM 22663 / VKM B-2946 / 1633)</name>
    <dbReference type="NCBI Taxonomy" id="1184251"/>
    <lineage>
        <taxon>Archaea</taxon>
        <taxon>Thermoproteota</taxon>
        <taxon>Thermoprotei</taxon>
        <taxon>Desulfurococcales</taxon>
        <taxon>Desulfurococcaceae</taxon>
        <taxon>Thermogladius</taxon>
    </lineage>
</organism>
<accession>I3TF44</accession>
<dbReference type="SMART" id="SM00790">
    <property type="entry name" value="AFOR_N"/>
    <property type="match status" value="1"/>
</dbReference>
<dbReference type="GO" id="GO:0051539">
    <property type="term" value="F:4 iron, 4 sulfur cluster binding"/>
    <property type="evidence" value="ECO:0007669"/>
    <property type="project" value="UniProtKB-KW"/>
</dbReference>
<dbReference type="Proteomes" id="UP000005270">
    <property type="component" value="Chromosome"/>
</dbReference>
<comment type="cofactor">
    <cofactor evidence="1">
        <name>[4Fe-4S] cluster</name>
        <dbReference type="ChEBI" id="CHEBI:49883"/>
    </cofactor>
</comment>
<keyword evidence="3" id="KW-0004">4Fe-4S</keyword>
<keyword evidence="5" id="KW-0408">Iron</keyword>
<gene>
    <name evidence="8" type="ordered locus">TCELL_0959</name>
</gene>
<dbReference type="InterPro" id="IPR013984">
    <property type="entry name" value="Ald_Fedxn_OxRdtase_dom2"/>
</dbReference>
<dbReference type="eggNOG" id="arCOG05072">
    <property type="taxonomic scope" value="Archaea"/>
</dbReference>